<dbReference type="InterPro" id="IPR036291">
    <property type="entry name" value="NAD(P)-bd_dom_sf"/>
</dbReference>
<dbReference type="PANTHER" id="PTHR43377:SF1">
    <property type="entry name" value="BILIVERDIN REDUCTASE A"/>
    <property type="match status" value="1"/>
</dbReference>
<dbReference type="InterPro" id="IPR000683">
    <property type="entry name" value="Gfo/Idh/MocA-like_OxRdtase_N"/>
</dbReference>
<gene>
    <name evidence="3" type="ORF">IPO85_19055</name>
</gene>
<dbReference type="EMBL" id="JADKFW010000021">
    <property type="protein sequence ID" value="MBK9719572.1"/>
    <property type="molecule type" value="Genomic_DNA"/>
</dbReference>
<evidence type="ECO:0000313" key="3">
    <source>
        <dbReference type="EMBL" id="MBK9719572.1"/>
    </source>
</evidence>
<dbReference type="AlphaFoldDB" id="A0A9D7SDD6"/>
<evidence type="ECO:0000313" key="4">
    <source>
        <dbReference type="Proteomes" id="UP000808349"/>
    </source>
</evidence>
<proteinExistence type="predicted"/>
<reference evidence="3 4" key="1">
    <citation type="submission" date="2020-10" db="EMBL/GenBank/DDBJ databases">
        <title>Connecting structure to function with the recovery of over 1000 high-quality activated sludge metagenome-assembled genomes encoding full-length rRNA genes using long-read sequencing.</title>
        <authorList>
            <person name="Singleton C.M."/>
            <person name="Petriglieri F."/>
            <person name="Kristensen J.M."/>
            <person name="Kirkegaard R.H."/>
            <person name="Michaelsen T.Y."/>
            <person name="Andersen M.H."/>
            <person name="Karst S.M."/>
            <person name="Dueholm M.S."/>
            <person name="Nielsen P.H."/>
            <person name="Albertsen M."/>
        </authorList>
    </citation>
    <scope>NUCLEOTIDE SEQUENCE [LARGE SCALE GENOMIC DNA]</scope>
    <source>
        <strain evidence="3">Ribe_18-Q3-R11-54_BAT3C.373</strain>
    </source>
</reference>
<dbReference type="Gene3D" id="3.40.50.720">
    <property type="entry name" value="NAD(P)-binding Rossmann-like Domain"/>
    <property type="match status" value="1"/>
</dbReference>
<accession>A0A9D7SDD6</accession>
<dbReference type="GO" id="GO:0000166">
    <property type="term" value="F:nucleotide binding"/>
    <property type="evidence" value="ECO:0007669"/>
    <property type="project" value="InterPro"/>
</dbReference>
<protein>
    <submittedName>
        <fullName evidence="3">Gfo/Idh/MocA family oxidoreductase</fullName>
    </submittedName>
</protein>
<evidence type="ECO:0000259" key="1">
    <source>
        <dbReference type="Pfam" id="PF01408"/>
    </source>
</evidence>
<organism evidence="3 4">
    <name type="scientific">Candidatus Defluviibacterium haderslevense</name>
    <dbReference type="NCBI Taxonomy" id="2981993"/>
    <lineage>
        <taxon>Bacteria</taxon>
        <taxon>Pseudomonadati</taxon>
        <taxon>Bacteroidota</taxon>
        <taxon>Saprospiria</taxon>
        <taxon>Saprospirales</taxon>
        <taxon>Saprospiraceae</taxon>
        <taxon>Candidatus Defluviibacterium</taxon>
    </lineage>
</organism>
<dbReference type="Pfam" id="PF22725">
    <property type="entry name" value="GFO_IDH_MocA_C3"/>
    <property type="match status" value="1"/>
</dbReference>
<sequence length="322" mass="35995">MNNIKLGLVGLGHLGKIHLKCILQIPEITLVGCYDVNQESAQSICKEFGVVHYESLDQLIQDAEAVDIVTPTTTHYDIASMAIRAGKHCFIEKPVTQTLQEALDLQNLLSIYPVKVQIGHVERYNPSFLAIKPYIKYPKFIEAHRLSTFNPRGTDVSVVHDLMIHDLDIISLMAQSPAREIRASGVSIVSQKADICNARIEFESGLVCNVTASRISMKAMRKIRIFQEDAYISMDLLSKEAEVISLLDEYQENTLELDTYKGKKYIQLFQAEITPVNAILEEIKSFAKSIVIDSETEVNLQDGIRALSLVDAILSQIESSNV</sequence>
<dbReference type="Gene3D" id="3.30.360.10">
    <property type="entry name" value="Dihydrodipicolinate Reductase, domain 2"/>
    <property type="match status" value="1"/>
</dbReference>
<dbReference type="SUPFAM" id="SSF55347">
    <property type="entry name" value="Glyceraldehyde-3-phosphate dehydrogenase-like, C-terminal domain"/>
    <property type="match status" value="1"/>
</dbReference>
<dbReference type="InterPro" id="IPR051450">
    <property type="entry name" value="Gfo/Idh/MocA_Oxidoreductases"/>
</dbReference>
<dbReference type="Proteomes" id="UP000808349">
    <property type="component" value="Unassembled WGS sequence"/>
</dbReference>
<name>A0A9D7SDD6_9BACT</name>
<feature type="domain" description="GFO/IDH/MocA-like oxidoreductase" evidence="2">
    <location>
        <begin position="155"/>
        <end position="229"/>
    </location>
</feature>
<comment type="caution">
    <text evidence="3">The sequence shown here is derived from an EMBL/GenBank/DDBJ whole genome shotgun (WGS) entry which is preliminary data.</text>
</comment>
<dbReference type="SUPFAM" id="SSF51735">
    <property type="entry name" value="NAD(P)-binding Rossmann-fold domains"/>
    <property type="match status" value="1"/>
</dbReference>
<dbReference type="PANTHER" id="PTHR43377">
    <property type="entry name" value="BILIVERDIN REDUCTASE A"/>
    <property type="match status" value="1"/>
</dbReference>
<feature type="domain" description="Gfo/Idh/MocA-like oxidoreductase N-terminal" evidence="1">
    <location>
        <begin position="4"/>
        <end position="120"/>
    </location>
</feature>
<dbReference type="Pfam" id="PF01408">
    <property type="entry name" value="GFO_IDH_MocA"/>
    <property type="match status" value="1"/>
</dbReference>
<dbReference type="InterPro" id="IPR055170">
    <property type="entry name" value="GFO_IDH_MocA-like_dom"/>
</dbReference>
<evidence type="ECO:0000259" key="2">
    <source>
        <dbReference type="Pfam" id="PF22725"/>
    </source>
</evidence>